<proteinExistence type="predicted"/>
<evidence type="ECO:0000259" key="1">
    <source>
        <dbReference type="Pfam" id="PF12146"/>
    </source>
</evidence>
<sequence>MNQKKWLTMSDGHEVYLLKWYKENVKPRAILQVSHGMAEHINRYHEFAIALVSAGFFVYGNDHRGHGKTGEKAGTLGFFADGDGFERAVEDLGEINDFIHTEYPDTPIFIMGHSMGSFLVRRFVQRFQKQVDGVIISGTGGDPGLMGKIGKRLAKSQVNKLGERTESPFMNKLTFGGYNKKFSTVETDYDWLTRDRNEVQKYIEDPHCGFIATTSFYYDLLSGLETIHRNGEVKKIETDLPFFFFSGDHDPVGNQTKGVIGVIKQYKKHGIKNIDYMFYKEGRHEMLNETNRKEVITHIIQWLEEQL</sequence>
<dbReference type="STRING" id="152268.A6K24_19275"/>
<dbReference type="RefSeq" id="WP_066329719.1">
    <property type="nucleotide sequence ID" value="NZ_LWSG01000008.1"/>
</dbReference>
<evidence type="ECO:0000313" key="2">
    <source>
        <dbReference type="EMBL" id="OAS87588.1"/>
    </source>
</evidence>
<dbReference type="Proteomes" id="UP000078534">
    <property type="component" value="Unassembled WGS sequence"/>
</dbReference>
<dbReference type="SUPFAM" id="SSF53474">
    <property type="entry name" value="alpha/beta-Hydrolases"/>
    <property type="match status" value="1"/>
</dbReference>
<evidence type="ECO:0000313" key="3">
    <source>
        <dbReference type="Proteomes" id="UP000078534"/>
    </source>
</evidence>
<dbReference type="Gene3D" id="3.40.50.1820">
    <property type="entry name" value="alpha/beta hydrolase"/>
    <property type="match status" value="1"/>
</dbReference>
<accession>A0A179T289</accession>
<dbReference type="AlphaFoldDB" id="A0A179T289"/>
<dbReference type="PANTHER" id="PTHR11614">
    <property type="entry name" value="PHOSPHOLIPASE-RELATED"/>
    <property type="match status" value="1"/>
</dbReference>
<keyword evidence="2" id="KW-0378">Hydrolase</keyword>
<dbReference type="InterPro" id="IPR022742">
    <property type="entry name" value="Hydrolase_4"/>
</dbReference>
<dbReference type="InterPro" id="IPR051044">
    <property type="entry name" value="MAG_DAG_Lipase"/>
</dbReference>
<organism evidence="2 3">
    <name type="scientific">Metabacillus litoralis</name>
    <dbReference type="NCBI Taxonomy" id="152268"/>
    <lineage>
        <taxon>Bacteria</taxon>
        <taxon>Bacillati</taxon>
        <taxon>Bacillota</taxon>
        <taxon>Bacilli</taxon>
        <taxon>Bacillales</taxon>
        <taxon>Bacillaceae</taxon>
        <taxon>Metabacillus</taxon>
    </lineage>
</organism>
<dbReference type="Pfam" id="PF12146">
    <property type="entry name" value="Hydrolase_4"/>
    <property type="match status" value="1"/>
</dbReference>
<gene>
    <name evidence="2" type="ORF">A6K24_19275</name>
</gene>
<reference evidence="3" key="1">
    <citation type="submission" date="2016-04" db="EMBL/GenBank/DDBJ databases">
        <authorList>
            <person name="Lyu Z."/>
            <person name="Lyu W."/>
        </authorList>
    </citation>
    <scope>NUCLEOTIDE SEQUENCE [LARGE SCALE GENOMIC DNA]</scope>
    <source>
        <strain evidence="3">C44</strain>
    </source>
</reference>
<dbReference type="OrthoDB" id="9806902at2"/>
<dbReference type="InterPro" id="IPR029058">
    <property type="entry name" value="AB_hydrolase_fold"/>
</dbReference>
<name>A0A179T289_9BACI</name>
<comment type="caution">
    <text evidence="2">The sequence shown here is derived from an EMBL/GenBank/DDBJ whole genome shotgun (WGS) entry which is preliminary data.</text>
</comment>
<dbReference type="EMBL" id="LWSG01000008">
    <property type="protein sequence ID" value="OAS87588.1"/>
    <property type="molecule type" value="Genomic_DNA"/>
</dbReference>
<keyword evidence="3" id="KW-1185">Reference proteome</keyword>
<protein>
    <submittedName>
        <fullName evidence="2">Alpha/beta hydrolase</fullName>
    </submittedName>
</protein>
<dbReference type="GO" id="GO:0016787">
    <property type="term" value="F:hydrolase activity"/>
    <property type="evidence" value="ECO:0007669"/>
    <property type="project" value="UniProtKB-KW"/>
</dbReference>
<feature type="domain" description="Serine aminopeptidase S33" evidence="1">
    <location>
        <begin position="26"/>
        <end position="291"/>
    </location>
</feature>